<dbReference type="CDD" id="cd03230">
    <property type="entry name" value="ABC_DR_subfamily_A"/>
    <property type="match status" value="1"/>
</dbReference>
<keyword evidence="2" id="KW-0813">Transport</keyword>
<dbReference type="RefSeq" id="WP_289215249.1">
    <property type="nucleotide sequence ID" value="NZ_JAPVRC010000002.1"/>
</dbReference>
<evidence type="ECO:0000313" key="6">
    <source>
        <dbReference type="EMBL" id="MFC7322895.1"/>
    </source>
</evidence>
<evidence type="ECO:0000256" key="2">
    <source>
        <dbReference type="ARBA" id="ARBA00022448"/>
    </source>
</evidence>
<name>A0ABW2K9N1_9BACI</name>
<keyword evidence="4 6" id="KW-0067">ATP-binding</keyword>
<dbReference type="InterPro" id="IPR017871">
    <property type="entry name" value="ABC_transporter-like_CS"/>
</dbReference>
<evidence type="ECO:0000256" key="3">
    <source>
        <dbReference type="ARBA" id="ARBA00022741"/>
    </source>
</evidence>
<dbReference type="Pfam" id="PF13732">
    <property type="entry name" value="DrrA1-3_C"/>
    <property type="match status" value="1"/>
</dbReference>
<evidence type="ECO:0000259" key="5">
    <source>
        <dbReference type="PROSITE" id="PS50893"/>
    </source>
</evidence>
<proteinExistence type="inferred from homology"/>
<reference evidence="7" key="1">
    <citation type="journal article" date="2019" name="Int. J. Syst. Evol. Microbiol.">
        <title>The Global Catalogue of Microorganisms (GCM) 10K type strain sequencing project: providing services to taxonomists for standard genome sequencing and annotation.</title>
        <authorList>
            <consortium name="The Broad Institute Genomics Platform"/>
            <consortium name="The Broad Institute Genome Sequencing Center for Infectious Disease"/>
            <person name="Wu L."/>
            <person name="Ma J."/>
        </authorList>
    </citation>
    <scope>NUCLEOTIDE SEQUENCE [LARGE SCALE GENOMIC DNA]</scope>
    <source>
        <strain evidence="7">CCUG 73951</strain>
    </source>
</reference>
<gene>
    <name evidence="6" type="ORF">ACFQMN_18670</name>
</gene>
<comment type="caution">
    <text evidence="6">The sequence shown here is derived from an EMBL/GenBank/DDBJ whole genome shotgun (WGS) entry which is preliminary data.</text>
</comment>
<dbReference type="InterPro" id="IPR027417">
    <property type="entry name" value="P-loop_NTPase"/>
</dbReference>
<dbReference type="InterPro" id="IPR003439">
    <property type="entry name" value="ABC_transporter-like_ATP-bd"/>
</dbReference>
<evidence type="ECO:0000256" key="1">
    <source>
        <dbReference type="ARBA" id="ARBA00005417"/>
    </source>
</evidence>
<dbReference type="Proteomes" id="UP001596494">
    <property type="component" value="Unassembled WGS sequence"/>
</dbReference>
<dbReference type="Pfam" id="PF00005">
    <property type="entry name" value="ABC_tran"/>
    <property type="match status" value="1"/>
</dbReference>
<accession>A0ABW2K9N1</accession>
<keyword evidence="3" id="KW-0547">Nucleotide-binding</keyword>
<dbReference type="PROSITE" id="PS50893">
    <property type="entry name" value="ABC_TRANSPORTER_2"/>
    <property type="match status" value="1"/>
</dbReference>
<protein>
    <submittedName>
        <fullName evidence="6">ATP-binding cassette domain-containing protein</fullName>
    </submittedName>
</protein>
<dbReference type="PROSITE" id="PS00211">
    <property type="entry name" value="ABC_TRANSPORTER_1"/>
    <property type="match status" value="1"/>
</dbReference>
<evidence type="ECO:0000256" key="4">
    <source>
        <dbReference type="ARBA" id="ARBA00022840"/>
    </source>
</evidence>
<evidence type="ECO:0000313" key="7">
    <source>
        <dbReference type="Proteomes" id="UP001596494"/>
    </source>
</evidence>
<dbReference type="SUPFAM" id="SSF52540">
    <property type="entry name" value="P-loop containing nucleoside triphosphate hydrolases"/>
    <property type="match status" value="1"/>
</dbReference>
<dbReference type="GO" id="GO:0005524">
    <property type="term" value="F:ATP binding"/>
    <property type="evidence" value="ECO:0007669"/>
    <property type="project" value="UniProtKB-KW"/>
</dbReference>
<keyword evidence="7" id="KW-1185">Reference proteome</keyword>
<comment type="similarity">
    <text evidence="1">Belongs to the ABC transporter superfamily.</text>
</comment>
<feature type="domain" description="ABC transporter" evidence="5">
    <location>
        <begin position="1"/>
        <end position="226"/>
    </location>
</feature>
<dbReference type="EMBL" id="JBHTBY010000017">
    <property type="protein sequence ID" value="MFC7322895.1"/>
    <property type="molecule type" value="Genomic_DNA"/>
</dbReference>
<dbReference type="InterPro" id="IPR025302">
    <property type="entry name" value="DrrA1/2-like_C"/>
</dbReference>
<dbReference type="SMART" id="SM00382">
    <property type="entry name" value="AAA"/>
    <property type="match status" value="1"/>
</dbReference>
<organism evidence="6 7">
    <name type="scientific">Halobacillus campisalis</name>
    <dbReference type="NCBI Taxonomy" id="435909"/>
    <lineage>
        <taxon>Bacteria</taxon>
        <taxon>Bacillati</taxon>
        <taxon>Bacillota</taxon>
        <taxon>Bacilli</taxon>
        <taxon>Bacillales</taxon>
        <taxon>Bacillaceae</taxon>
        <taxon>Halobacillus</taxon>
    </lineage>
</organism>
<sequence>MQVEQLTKSFGKQEVVRNVSFHLEPGHCVALLGPNGAGKTTTLRMLAGLIRPTSGSIRFSEFETKDIREQIGYLPQHPQFHTWMSGKEFLVYVGRLARLSKNMANERALELLERVGLKDAGHKKIGQYSGGMKQRLGIAQAMIHKPKLLMLDEPVSALDPIGRRDVLNLMEELKLETTLLFSTHILSDAEEASDQLLLMHHGEIIESGSFTEVRGKHPMNKILLQLESQELQSYLEMLRALPFITEVTVKKESFHLIVDDMESARHSLLTLFAENNWPVVHFEYGRMSLEDLFMKVVNQHAVDDHI</sequence>
<dbReference type="PANTHER" id="PTHR43335">
    <property type="entry name" value="ABC TRANSPORTER, ATP-BINDING PROTEIN"/>
    <property type="match status" value="1"/>
</dbReference>
<dbReference type="PANTHER" id="PTHR43335:SF11">
    <property type="entry name" value="ABC TRANSPORTER RELATED"/>
    <property type="match status" value="1"/>
</dbReference>
<dbReference type="Gene3D" id="3.40.50.300">
    <property type="entry name" value="P-loop containing nucleotide triphosphate hydrolases"/>
    <property type="match status" value="1"/>
</dbReference>
<dbReference type="InterPro" id="IPR003593">
    <property type="entry name" value="AAA+_ATPase"/>
</dbReference>